<dbReference type="GO" id="GO:0030150">
    <property type="term" value="P:protein import into mitochondrial matrix"/>
    <property type="evidence" value="ECO:0007669"/>
    <property type="project" value="UniProtKB-UniRule"/>
</dbReference>
<proteinExistence type="inferred from homology"/>
<comment type="similarity">
    <text evidence="2 8">Belongs to the TIM21 family.</text>
</comment>
<dbReference type="AlphaFoldDB" id="A0ABD2LSF0"/>
<gene>
    <name evidence="9" type="ORF">niasHT_001934</name>
</gene>
<evidence type="ECO:0000256" key="8">
    <source>
        <dbReference type="RuleBase" id="RU367142"/>
    </source>
</evidence>
<keyword evidence="8" id="KW-0813">Transport</keyword>
<name>A0ABD2LSF0_9BILA</name>
<evidence type="ECO:0000256" key="4">
    <source>
        <dbReference type="ARBA" id="ARBA00022946"/>
    </source>
</evidence>
<comment type="caution">
    <text evidence="9">The sequence shown here is derived from an EMBL/GenBank/DDBJ whole genome shotgun (WGS) entry which is preliminary data.</text>
</comment>
<keyword evidence="6 8" id="KW-0496">Mitochondrion</keyword>
<comment type="subcellular location">
    <subcellularLocation>
        <location evidence="8">Mitochondrion inner membrane</location>
        <topology evidence="8">Single-pass membrane protein</topology>
    </subcellularLocation>
    <subcellularLocation>
        <location evidence="1">Mitochondrion membrane</location>
        <topology evidence="1">Single-pass membrane protein</topology>
    </subcellularLocation>
</comment>
<dbReference type="Proteomes" id="UP001620626">
    <property type="component" value="Unassembled WGS sequence"/>
</dbReference>
<accession>A0ABD2LSF0</accession>
<evidence type="ECO:0000313" key="9">
    <source>
        <dbReference type="EMBL" id="KAL3118160.1"/>
    </source>
</evidence>
<evidence type="ECO:0000256" key="2">
    <source>
        <dbReference type="ARBA" id="ARBA00010867"/>
    </source>
</evidence>
<evidence type="ECO:0000256" key="1">
    <source>
        <dbReference type="ARBA" id="ARBA00004304"/>
    </source>
</evidence>
<dbReference type="PANTHER" id="PTHR13032">
    <property type="entry name" value="MITOCHONDRIAL IMPORT INNER MEMBRANE TRANSLOCASE SUBUNIT TIM21"/>
    <property type="match status" value="1"/>
</dbReference>
<dbReference type="Gene3D" id="3.10.450.320">
    <property type="entry name" value="Mitochondrial import inner membrane translocase subunit Tim21"/>
    <property type="match status" value="1"/>
</dbReference>
<dbReference type="GO" id="GO:0005744">
    <property type="term" value="C:TIM23 mitochondrial import inner membrane translocase complex"/>
    <property type="evidence" value="ECO:0007669"/>
    <property type="project" value="UniProtKB-UniRule"/>
</dbReference>
<keyword evidence="5 8" id="KW-1133">Transmembrane helix</keyword>
<evidence type="ECO:0000256" key="7">
    <source>
        <dbReference type="ARBA" id="ARBA00023136"/>
    </source>
</evidence>
<keyword evidence="8" id="KW-0811">Translocation</keyword>
<keyword evidence="8" id="KW-0653">Protein transport</keyword>
<dbReference type="EMBL" id="JBICBT010000293">
    <property type="protein sequence ID" value="KAL3118160.1"/>
    <property type="molecule type" value="Genomic_DNA"/>
</dbReference>
<evidence type="ECO:0000313" key="10">
    <source>
        <dbReference type="Proteomes" id="UP001620626"/>
    </source>
</evidence>
<protein>
    <recommendedName>
        <fullName evidence="8">Mitochondrial import inner membrane translocase subunit Tim21</fullName>
    </recommendedName>
</protein>
<evidence type="ECO:0000256" key="3">
    <source>
        <dbReference type="ARBA" id="ARBA00022692"/>
    </source>
</evidence>
<dbReference type="InterPro" id="IPR038552">
    <property type="entry name" value="Tim21_IMS_sf"/>
</dbReference>
<keyword evidence="7 8" id="KW-0472">Membrane</keyword>
<feature type="transmembrane region" description="Helical" evidence="8">
    <location>
        <begin position="119"/>
        <end position="139"/>
    </location>
</feature>
<keyword evidence="8" id="KW-0999">Mitochondrion inner membrane</keyword>
<keyword evidence="3 8" id="KW-0812">Transmembrane</keyword>
<dbReference type="InterPro" id="IPR013261">
    <property type="entry name" value="Tim21"/>
</dbReference>
<evidence type="ECO:0000256" key="5">
    <source>
        <dbReference type="ARBA" id="ARBA00022989"/>
    </source>
</evidence>
<keyword evidence="10" id="KW-1185">Reference proteome</keyword>
<evidence type="ECO:0000256" key="6">
    <source>
        <dbReference type="ARBA" id="ARBA00023128"/>
    </source>
</evidence>
<comment type="function">
    <text evidence="8">Essential component of the TIM23 complex, a complex that mediates the translocation of transit peptide-containing proteins across the mitochondrial inner membrane.</text>
</comment>
<dbReference type="PANTHER" id="PTHR13032:SF6">
    <property type="entry name" value="MITOCHONDRIAL IMPORT INNER MEMBRANE TRANSLOCASE SUBUNIT TIM21"/>
    <property type="match status" value="1"/>
</dbReference>
<dbReference type="Pfam" id="PF08294">
    <property type="entry name" value="TIM21"/>
    <property type="match status" value="1"/>
</dbReference>
<keyword evidence="4" id="KW-0809">Transit peptide</keyword>
<sequence>MNVGALFRLTIRPTPTGLPLICFLATNCDHNLHQFNNNCLVRRHFSCTSRLLLATTNDKGNAASAKRQQFAKIELKPKTGGSGAVAEPERTYLEEMLIERDAEPKTAGQKVKRAVETTFYISFGLISCAVLGVMTYLVFREFFAFNTPQGVYRDAVKRVKADERCREMFGKRIMTFGEESGRGRRRHILHNKYVKDGQERLSVMFHVKGDAGIGKTYAEIYKGEDGTWDYRFVLVESDGFSKKAIFLIDNRKGG</sequence>
<reference evidence="9 10" key="1">
    <citation type="submission" date="2024-10" db="EMBL/GenBank/DDBJ databases">
        <authorList>
            <person name="Kim D."/>
        </authorList>
    </citation>
    <scope>NUCLEOTIDE SEQUENCE [LARGE SCALE GENOMIC DNA]</scope>
    <source>
        <strain evidence="9">BH-2024</strain>
    </source>
</reference>
<organism evidence="9 10">
    <name type="scientific">Heterodera trifolii</name>
    <dbReference type="NCBI Taxonomy" id="157864"/>
    <lineage>
        <taxon>Eukaryota</taxon>
        <taxon>Metazoa</taxon>
        <taxon>Ecdysozoa</taxon>
        <taxon>Nematoda</taxon>
        <taxon>Chromadorea</taxon>
        <taxon>Rhabditida</taxon>
        <taxon>Tylenchina</taxon>
        <taxon>Tylenchomorpha</taxon>
        <taxon>Tylenchoidea</taxon>
        <taxon>Heteroderidae</taxon>
        <taxon>Heteroderinae</taxon>
        <taxon>Heterodera</taxon>
    </lineage>
</organism>
<comment type="subunit">
    <text evidence="8">Component of the TIM23 complex.</text>
</comment>